<feature type="transmembrane region" description="Helical" evidence="1">
    <location>
        <begin position="12"/>
        <end position="32"/>
    </location>
</feature>
<proteinExistence type="predicted"/>
<dbReference type="Proteomes" id="UP001627154">
    <property type="component" value="Unassembled WGS sequence"/>
</dbReference>
<dbReference type="AlphaFoldDB" id="A0ABD2XPH0"/>
<protein>
    <submittedName>
        <fullName evidence="2">Uncharacterized protein</fullName>
    </submittedName>
</protein>
<dbReference type="EMBL" id="JBJJXI010000011">
    <property type="protein sequence ID" value="KAL3407257.1"/>
    <property type="molecule type" value="Genomic_DNA"/>
</dbReference>
<feature type="transmembrane region" description="Helical" evidence="1">
    <location>
        <begin position="44"/>
        <end position="61"/>
    </location>
</feature>
<organism evidence="2 3">
    <name type="scientific">Trichogramma kaykai</name>
    <dbReference type="NCBI Taxonomy" id="54128"/>
    <lineage>
        <taxon>Eukaryota</taxon>
        <taxon>Metazoa</taxon>
        <taxon>Ecdysozoa</taxon>
        <taxon>Arthropoda</taxon>
        <taxon>Hexapoda</taxon>
        <taxon>Insecta</taxon>
        <taxon>Pterygota</taxon>
        <taxon>Neoptera</taxon>
        <taxon>Endopterygota</taxon>
        <taxon>Hymenoptera</taxon>
        <taxon>Apocrita</taxon>
        <taxon>Proctotrupomorpha</taxon>
        <taxon>Chalcidoidea</taxon>
        <taxon>Trichogrammatidae</taxon>
        <taxon>Trichogramma</taxon>
    </lineage>
</organism>
<name>A0ABD2XPH0_9HYME</name>
<keyword evidence="1" id="KW-0812">Transmembrane</keyword>
<sequence length="226" mass="25486">MSPFCCVDRALAVKLIGTFGLSLSILMINMLVSNFFARPEEEDFILAIESWVLFGLNWTFVMRNLQVVETAQALMTCVIIYTLISLFANALLALGALLRKPSYTLPYMYIQMISIADQTFALMIQLAKSGDSQNYDKSGWYIPTCSAYLLLSAYFWMIVSDARREWLDNERTSEIEAALAGVSRHSQLQGNAMDSNLPKTPSYISTGLFSFDRSPYPPSRQIFTMV</sequence>
<evidence type="ECO:0000313" key="3">
    <source>
        <dbReference type="Proteomes" id="UP001627154"/>
    </source>
</evidence>
<accession>A0ABD2XPH0</accession>
<keyword evidence="1" id="KW-0472">Membrane</keyword>
<keyword evidence="3" id="KW-1185">Reference proteome</keyword>
<reference evidence="2 3" key="1">
    <citation type="journal article" date="2024" name="bioRxiv">
        <title>A reference genome for Trichogramma kaykai: A tiny desert-dwelling parasitoid wasp with competing sex-ratio distorters.</title>
        <authorList>
            <person name="Culotta J."/>
            <person name="Lindsey A.R."/>
        </authorList>
    </citation>
    <scope>NUCLEOTIDE SEQUENCE [LARGE SCALE GENOMIC DNA]</scope>
    <source>
        <strain evidence="2 3">KSX58</strain>
    </source>
</reference>
<feature type="transmembrane region" description="Helical" evidence="1">
    <location>
        <begin position="109"/>
        <end position="127"/>
    </location>
</feature>
<feature type="transmembrane region" description="Helical" evidence="1">
    <location>
        <begin position="73"/>
        <end position="97"/>
    </location>
</feature>
<feature type="transmembrane region" description="Helical" evidence="1">
    <location>
        <begin position="139"/>
        <end position="159"/>
    </location>
</feature>
<comment type="caution">
    <text evidence="2">The sequence shown here is derived from an EMBL/GenBank/DDBJ whole genome shotgun (WGS) entry which is preliminary data.</text>
</comment>
<evidence type="ECO:0000313" key="2">
    <source>
        <dbReference type="EMBL" id="KAL3407257.1"/>
    </source>
</evidence>
<keyword evidence="1" id="KW-1133">Transmembrane helix</keyword>
<evidence type="ECO:0000256" key="1">
    <source>
        <dbReference type="SAM" id="Phobius"/>
    </source>
</evidence>
<gene>
    <name evidence="2" type="ORF">TKK_000539</name>
</gene>